<feature type="domain" description="Histidine kinase" evidence="14">
    <location>
        <begin position="862"/>
        <end position="1076"/>
    </location>
</feature>
<keyword evidence="11" id="KW-0804">Transcription</keyword>
<evidence type="ECO:0000256" key="8">
    <source>
        <dbReference type="ARBA" id="ARBA00023012"/>
    </source>
</evidence>
<dbReference type="InterPro" id="IPR004358">
    <property type="entry name" value="Sig_transdc_His_kin-like_C"/>
</dbReference>
<dbReference type="PROSITE" id="PS00041">
    <property type="entry name" value="HTH_ARAC_FAMILY_1"/>
    <property type="match status" value="1"/>
</dbReference>
<dbReference type="Gene3D" id="2.60.40.10">
    <property type="entry name" value="Immunoglobulins"/>
    <property type="match status" value="1"/>
</dbReference>
<keyword evidence="17" id="KW-1185">Reference proteome</keyword>
<gene>
    <name evidence="16" type="ORF">E0F76_17410</name>
</gene>
<dbReference type="GO" id="GO:0005524">
    <property type="term" value="F:ATP binding"/>
    <property type="evidence" value="ECO:0007669"/>
    <property type="project" value="UniProtKB-KW"/>
</dbReference>
<evidence type="ECO:0000256" key="5">
    <source>
        <dbReference type="ARBA" id="ARBA00022741"/>
    </source>
</evidence>
<dbReference type="InterPro" id="IPR018060">
    <property type="entry name" value="HTH_AraC"/>
</dbReference>
<evidence type="ECO:0000313" key="17">
    <source>
        <dbReference type="Proteomes" id="UP000295479"/>
    </source>
</evidence>
<comment type="catalytic activity">
    <reaction evidence="1">
        <text>ATP + protein L-histidine = ADP + protein N-phospho-L-histidine.</text>
        <dbReference type="EC" id="2.7.13.3"/>
    </reaction>
</comment>
<accession>A0A4R5C7Y0</accession>
<dbReference type="FunFam" id="3.30.565.10:FF:000037">
    <property type="entry name" value="Hybrid sensor histidine kinase/response regulator"/>
    <property type="match status" value="1"/>
</dbReference>
<dbReference type="Gene3D" id="3.30.565.10">
    <property type="entry name" value="Histidine kinase-like ATPase, C-terminal domain"/>
    <property type="match status" value="1"/>
</dbReference>
<dbReference type="InterPro" id="IPR011123">
    <property type="entry name" value="Y_Y_Y"/>
</dbReference>
<dbReference type="SUPFAM" id="SSF55874">
    <property type="entry name" value="ATPase domain of HSP90 chaperone/DNA topoisomerase II/histidine kinase"/>
    <property type="match status" value="1"/>
</dbReference>
<dbReference type="Pfam" id="PF12833">
    <property type="entry name" value="HTH_18"/>
    <property type="match status" value="1"/>
</dbReference>
<evidence type="ECO:0000256" key="1">
    <source>
        <dbReference type="ARBA" id="ARBA00000085"/>
    </source>
</evidence>
<evidence type="ECO:0000256" key="12">
    <source>
        <dbReference type="PROSITE-ProRule" id="PRU00169"/>
    </source>
</evidence>
<evidence type="ECO:0000256" key="2">
    <source>
        <dbReference type="ARBA" id="ARBA00012438"/>
    </source>
</evidence>
<dbReference type="PROSITE" id="PS50109">
    <property type="entry name" value="HIS_KIN"/>
    <property type="match status" value="1"/>
</dbReference>
<dbReference type="Gene3D" id="2.130.10.10">
    <property type="entry name" value="YVTN repeat-like/Quinoprotein amine dehydrogenase"/>
    <property type="match status" value="2"/>
</dbReference>
<dbReference type="SUPFAM" id="SSF101898">
    <property type="entry name" value="NHL repeat"/>
    <property type="match status" value="1"/>
</dbReference>
<dbReference type="SMART" id="SM00387">
    <property type="entry name" value="HATPase_c"/>
    <property type="match status" value="1"/>
</dbReference>
<protein>
    <recommendedName>
        <fullName evidence="2">histidine kinase</fullName>
        <ecNumber evidence="2">2.7.13.3</ecNumber>
    </recommendedName>
</protein>
<name>A0A4R5C7Y0_9FLAO</name>
<dbReference type="Pfam" id="PF07495">
    <property type="entry name" value="Y_Y_Y"/>
    <property type="match status" value="1"/>
</dbReference>
<dbReference type="SMART" id="SM00448">
    <property type="entry name" value="REC"/>
    <property type="match status" value="1"/>
</dbReference>
<dbReference type="Pfam" id="PF02518">
    <property type="entry name" value="HATPase_c"/>
    <property type="match status" value="1"/>
</dbReference>
<keyword evidence="4" id="KW-0808">Transferase</keyword>
<dbReference type="InterPro" id="IPR036890">
    <property type="entry name" value="HATPase_C_sf"/>
</dbReference>
<dbReference type="SUPFAM" id="SSF63829">
    <property type="entry name" value="Calcium-dependent phosphotriesterase"/>
    <property type="match status" value="2"/>
</dbReference>
<evidence type="ECO:0000259" key="14">
    <source>
        <dbReference type="PROSITE" id="PS50109"/>
    </source>
</evidence>
<dbReference type="PROSITE" id="PS50110">
    <property type="entry name" value="RESPONSE_REGULATORY"/>
    <property type="match status" value="1"/>
</dbReference>
<keyword evidence="8" id="KW-0902">Two-component regulatory system</keyword>
<feature type="domain" description="Response regulatory" evidence="15">
    <location>
        <begin position="1125"/>
        <end position="1240"/>
    </location>
</feature>
<comment type="caution">
    <text evidence="16">The sequence shown here is derived from an EMBL/GenBank/DDBJ whole genome shotgun (WGS) entry which is preliminary data.</text>
</comment>
<keyword evidence="9" id="KW-0805">Transcription regulation</keyword>
<dbReference type="Gene3D" id="1.10.10.60">
    <property type="entry name" value="Homeodomain-like"/>
    <property type="match status" value="1"/>
</dbReference>
<dbReference type="Pfam" id="PF00512">
    <property type="entry name" value="HisKA"/>
    <property type="match status" value="1"/>
</dbReference>
<dbReference type="CDD" id="cd00082">
    <property type="entry name" value="HisKA"/>
    <property type="match status" value="1"/>
</dbReference>
<dbReference type="Gene3D" id="3.40.50.2300">
    <property type="match status" value="1"/>
</dbReference>
<proteinExistence type="predicted"/>
<dbReference type="Proteomes" id="UP000295479">
    <property type="component" value="Unassembled WGS sequence"/>
</dbReference>
<dbReference type="SUPFAM" id="SSF46689">
    <property type="entry name" value="Homeodomain-like"/>
    <property type="match status" value="1"/>
</dbReference>
<sequence>MLFNLLKKYMRKLLFSLLFFYLSFGYGQGLKKQSKLIEKELYFYLLDVESGLSNDGINSIVQDSLGFIWIGTQEGVDRYDGTHFDVYKKDDFQKNKNLSHNIIHEISVIEGGKLLIATPIGFNIYDSKKETFKILNSSNGLIDNNISCFKYGINKELILAVYGKGVQIINKNNTSTFYKSDPNTISSLSSNEIISLAQQGDSLLWVGTKNSGLNKINLKTKKVTRVSLGNNKNDYSIEISALSTRKNGDLWVGSNKGLYMITISGDILQLKKSLVEGNGLSDNKILCFEEDSFGKLWIGTRNGGLNIITISDFVNKRPNLLVKWYLPKDDGSSVFNRTVSALKMDWNGNMWIGTSTGLNYVNPEGEPIKLLRKNSSKTESLGHDRIGALSESTNGNVWVGTDGAGLDLYNPITGKIKNFRHQNNNLSSLSNDYIISLLEDKKKRIWVGTYQGGINKMDSNTGNCKHYLEGETKNGSDVRVIFEDSKSQIWVGTNRGGLYKYNEERDQFIYINSIGKIDIRDLTEDNKGYLWMATYGNGILRYEPRFDKSIFYNTSNTKGAKNDIISLLVLPNQEILAGTQSDGLIRLNSKKRTALNFTEKDGLSNNTVGSIIMENPKSIWLGTDQGISNYNALTNDFYILNSYTNIQQGKFNIGSGIITKSGMIYLGGDKGLNIFNPDNLKRKKEKNTIVFERLEVLNKKAEVSESDENSILDQSILYEDHIYLNHDQTFFSIDYTALKYPFVKNTIYSYRIDGYNSHWISTNSSGKVNIINLPHGNYTLNVKAKFGFGDEVIKKLLITIKPPFWKTPLAYFFYLLLLTGLVYGLIRYYSERIKLINSLFLEKKQRQLEYNLNEERIRFFTSFSHELKTPLTLILAPLEDLILEIKSIEHKNSLNLIFKNAKLLLQSINKLLEFRKSNLGLSKLRVEKYNLTECLEQWVHNYYPLAKKRDIALSYDFPQESLFAWFDLEKMHIIFNNLLSNAFKYMDNKGEIHVSLNYDEDSFEIKVRDTGYGIAADELEHVFVRYYQSNSVKSKNSIGIGLALSKNFTELHLGTIHIESELKKGSVFSVVIPRDKSLFVNAIFEDLGLEKENMNQDLEEWDEIPELNISESKGANINTKENRELLLLIDDNPDILRYLDGLLEDQYDLIYANNGEEGVKKALRYVPDLIISDVMMPKMNGIELCNVLKKTIETTHIPIILLTAKANIESIQEGYAHGADDYIVKPFSSQILQTRIRNLLDIRKQLHSYFLKKEDTKENITSENSTLLEQEKEFLNQLEQIILEHLDQEKIDVWGVAKSIGMSRTSLFRKIKAITGLNINQFITKIKIDKAAELLKKGDYTVAQASYEVGFNNVKYFRKLFKEQFGQLPSELTRNNNG</sequence>
<evidence type="ECO:0000256" key="4">
    <source>
        <dbReference type="ARBA" id="ARBA00022679"/>
    </source>
</evidence>
<organism evidence="16 17">
    <name type="scientific">Flavobacterium cellulosilyticum</name>
    <dbReference type="NCBI Taxonomy" id="2541731"/>
    <lineage>
        <taxon>Bacteria</taxon>
        <taxon>Pseudomonadati</taxon>
        <taxon>Bacteroidota</taxon>
        <taxon>Flavobacteriia</taxon>
        <taxon>Flavobacteriales</taxon>
        <taxon>Flavobacteriaceae</taxon>
        <taxon>Flavobacterium</taxon>
    </lineage>
</organism>
<dbReference type="InterPro" id="IPR015943">
    <property type="entry name" value="WD40/YVTN_repeat-like_dom_sf"/>
</dbReference>
<dbReference type="SMART" id="SM00342">
    <property type="entry name" value="HTH_ARAC"/>
    <property type="match status" value="1"/>
</dbReference>
<dbReference type="GO" id="GO:0043565">
    <property type="term" value="F:sequence-specific DNA binding"/>
    <property type="evidence" value="ECO:0007669"/>
    <property type="project" value="InterPro"/>
</dbReference>
<feature type="modified residue" description="4-aspartylphosphate" evidence="12">
    <location>
        <position position="1173"/>
    </location>
</feature>
<dbReference type="PANTHER" id="PTHR43547:SF2">
    <property type="entry name" value="HYBRID SIGNAL TRANSDUCTION HISTIDINE KINASE C"/>
    <property type="match status" value="1"/>
</dbReference>
<dbReference type="EC" id="2.7.13.3" evidence="2"/>
<dbReference type="SUPFAM" id="SSF52172">
    <property type="entry name" value="CheY-like"/>
    <property type="match status" value="1"/>
</dbReference>
<evidence type="ECO:0000256" key="6">
    <source>
        <dbReference type="ARBA" id="ARBA00022777"/>
    </source>
</evidence>
<dbReference type="InterPro" id="IPR018062">
    <property type="entry name" value="HTH_AraC-typ_CS"/>
</dbReference>
<keyword evidence="3 12" id="KW-0597">Phosphoprotein</keyword>
<dbReference type="PROSITE" id="PS01124">
    <property type="entry name" value="HTH_ARAC_FAMILY_2"/>
    <property type="match status" value="1"/>
</dbReference>
<keyword evidence="10" id="KW-0238">DNA-binding</keyword>
<dbReference type="SMART" id="SM00388">
    <property type="entry name" value="HisKA"/>
    <property type="match status" value="1"/>
</dbReference>
<dbReference type="InterPro" id="IPR036097">
    <property type="entry name" value="HisK_dim/P_sf"/>
</dbReference>
<feature type="domain" description="HTH araC/xylS-type" evidence="13">
    <location>
        <begin position="1276"/>
        <end position="1375"/>
    </location>
</feature>
<evidence type="ECO:0000259" key="15">
    <source>
        <dbReference type="PROSITE" id="PS50110"/>
    </source>
</evidence>
<evidence type="ECO:0000256" key="11">
    <source>
        <dbReference type="ARBA" id="ARBA00023163"/>
    </source>
</evidence>
<dbReference type="InterPro" id="IPR013783">
    <property type="entry name" value="Ig-like_fold"/>
</dbReference>
<dbReference type="InterPro" id="IPR001789">
    <property type="entry name" value="Sig_transdc_resp-reg_receiver"/>
</dbReference>
<evidence type="ECO:0000256" key="3">
    <source>
        <dbReference type="ARBA" id="ARBA00022553"/>
    </source>
</evidence>
<dbReference type="SUPFAM" id="SSF47384">
    <property type="entry name" value="Homodimeric domain of signal transducing histidine kinase"/>
    <property type="match status" value="1"/>
</dbReference>
<dbReference type="OrthoDB" id="1522078at2"/>
<keyword evidence="6 16" id="KW-0418">Kinase</keyword>
<dbReference type="InterPro" id="IPR003594">
    <property type="entry name" value="HATPase_dom"/>
</dbReference>
<dbReference type="InterPro" id="IPR009057">
    <property type="entry name" value="Homeodomain-like_sf"/>
</dbReference>
<evidence type="ECO:0000256" key="9">
    <source>
        <dbReference type="ARBA" id="ARBA00023015"/>
    </source>
</evidence>
<evidence type="ECO:0000256" key="7">
    <source>
        <dbReference type="ARBA" id="ARBA00022840"/>
    </source>
</evidence>
<dbReference type="Pfam" id="PF07494">
    <property type="entry name" value="Reg_prop"/>
    <property type="match status" value="3"/>
</dbReference>
<keyword evidence="7" id="KW-0067">ATP-binding</keyword>
<evidence type="ECO:0000256" key="10">
    <source>
        <dbReference type="ARBA" id="ARBA00023125"/>
    </source>
</evidence>
<dbReference type="InterPro" id="IPR011006">
    <property type="entry name" value="CheY-like_superfamily"/>
</dbReference>
<evidence type="ECO:0000313" key="16">
    <source>
        <dbReference type="EMBL" id="TDD94220.1"/>
    </source>
</evidence>
<dbReference type="Pfam" id="PF00072">
    <property type="entry name" value="Response_reg"/>
    <property type="match status" value="1"/>
</dbReference>
<dbReference type="GO" id="GO:0003700">
    <property type="term" value="F:DNA-binding transcription factor activity"/>
    <property type="evidence" value="ECO:0007669"/>
    <property type="project" value="InterPro"/>
</dbReference>
<dbReference type="InterPro" id="IPR005467">
    <property type="entry name" value="His_kinase_dom"/>
</dbReference>
<dbReference type="PANTHER" id="PTHR43547">
    <property type="entry name" value="TWO-COMPONENT HISTIDINE KINASE"/>
    <property type="match status" value="1"/>
</dbReference>
<dbReference type="GO" id="GO:0000155">
    <property type="term" value="F:phosphorelay sensor kinase activity"/>
    <property type="evidence" value="ECO:0007669"/>
    <property type="project" value="InterPro"/>
</dbReference>
<keyword evidence="5" id="KW-0547">Nucleotide-binding</keyword>
<dbReference type="Gene3D" id="1.10.287.130">
    <property type="match status" value="1"/>
</dbReference>
<evidence type="ECO:0000259" key="13">
    <source>
        <dbReference type="PROSITE" id="PS01124"/>
    </source>
</evidence>
<dbReference type="PRINTS" id="PR00344">
    <property type="entry name" value="BCTRLSENSOR"/>
</dbReference>
<dbReference type="InterPro" id="IPR011110">
    <property type="entry name" value="Reg_prop"/>
</dbReference>
<dbReference type="InterPro" id="IPR003661">
    <property type="entry name" value="HisK_dim/P_dom"/>
</dbReference>
<dbReference type="EMBL" id="SMFK01000018">
    <property type="protein sequence ID" value="TDD94220.1"/>
    <property type="molecule type" value="Genomic_DNA"/>
</dbReference>
<reference evidence="16 17" key="1">
    <citation type="submission" date="2019-03" db="EMBL/GenBank/DDBJ databases">
        <title>Flavobacterium AR-3-4 sp. nov. isolated from arctic soil.</title>
        <authorList>
            <person name="Chaudhary D.K."/>
        </authorList>
    </citation>
    <scope>NUCLEOTIDE SEQUENCE [LARGE SCALE GENOMIC DNA]</scope>
    <source>
        <strain evidence="16 17">AR-3-4</strain>
    </source>
</reference>